<evidence type="ECO:0000256" key="2">
    <source>
        <dbReference type="ARBA" id="ARBA00022448"/>
    </source>
</evidence>
<keyword evidence="3 8" id="KW-0812">Transmembrane</keyword>
<evidence type="ECO:0000313" key="11">
    <source>
        <dbReference type="Proteomes" id="UP000727456"/>
    </source>
</evidence>
<protein>
    <submittedName>
        <fullName evidence="10">Di/tricarboxylate transporter</fullName>
    </submittedName>
</protein>
<evidence type="ECO:0000256" key="6">
    <source>
        <dbReference type="ARBA" id="ARBA00023136"/>
    </source>
</evidence>
<dbReference type="EMBL" id="JAAOZC010000012">
    <property type="protein sequence ID" value="NIJ09552.1"/>
    <property type="molecule type" value="Genomic_DNA"/>
</dbReference>
<evidence type="ECO:0000259" key="9">
    <source>
        <dbReference type="Pfam" id="PF03600"/>
    </source>
</evidence>
<feature type="transmembrane region" description="Helical" evidence="8">
    <location>
        <begin position="6"/>
        <end position="26"/>
    </location>
</feature>
<evidence type="ECO:0000256" key="3">
    <source>
        <dbReference type="ARBA" id="ARBA00022692"/>
    </source>
</evidence>
<feature type="domain" description="Citrate transporter-like" evidence="9">
    <location>
        <begin position="2"/>
        <end position="108"/>
    </location>
</feature>
<keyword evidence="5 8" id="KW-1133">Transmembrane helix</keyword>
<comment type="caution">
    <text evidence="10">The sequence shown here is derived from an EMBL/GenBank/DDBJ whole genome shotgun (WGS) entry which is preliminary data.</text>
</comment>
<evidence type="ECO:0000256" key="5">
    <source>
        <dbReference type="ARBA" id="ARBA00022989"/>
    </source>
</evidence>
<name>A0ABX0TYI0_9SPHN</name>
<keyword evidence="2" id="KW-0813">Transport</keyword>
<sequence>MAAATALLSMVTKNVGALAILMPVALRMGREEKSSPTALLMPMAFISLLGGLVTLVGTSTNIIVSQVREEMVGKPFQMYDFAPIGLILTALGLLFVSLGWRLLPRDRQGRADLGDVAAASTYSTEAKIADELPKDMVTIPAACREIGENGRSARPLAPCVDPRGGDGAARAHG</sequence>
<keyword evidence="4" id="KW-0677">Repeat</keyword>
<reference evidence="10 11" key="1">
    <citation type="submission" date="2020-03" db="EMBL/GenBank/DDBJ databases">
        <title>Genomic Encyclopedia of Type Strains, Phase III (KMG-III): the genomes of soil and plant-associated and newly described type strains.</title>
        <authorList>
            <person name="Whitman W."/>
        </authorList>
    </citation>
    <scope>NUCLEOTIDE SEQUENCE [LARGE SCALE GENOMIC DNA]</scope>
    <source>
        <strain evidence="10 11">CECT 8804</strain>
    </source>
</reference>
<evidence type="ECO:0000256" key="1">
    <source>
        <dbReference type="ARBA" id="ARBA00004141"/>
    </source>
</evidence>
<dbReference type="PANTHER" id="PTHR43652">
    <property type="entry name" value="BASIC AMINO ACID ANTIPORTER YFCC-RELATED"/>
    <property type="match status" value="1"/>
</dbReference>
<feature type="transmembrane region" description="Helical" evidence="8">
    <location>
        <begin position="38"/>
        <end position="64"/>
    </location>
</feature>
<feature type="region of interest" description="Disordered" evidence="7">
    <location>
        <begin position="154"/>
        <end position="173"/>
    </location>
</feature>
<feature type="transmembrane region" description="Helical" evidence="8">
    <location>
        <begin position="84"/>
        <end position="103"/>
    </location>
</feature>
<evidence type="ECO:0000256" key="8">
    <source>
        <dbReference type="SAM" id="Phobius"/>
    </source>
</evidence>
<organism evidence="10 11">
    <name type="scientific">Sphingomonas vulcanisoli</name>
    <dbReference type="NCBI Taxonomy" id="1658060"/>
    <lineage>
        <taxon>Bacteria</taxon>
        <taxon>Pseudomonadati</taxon>
        <taxon>Pseudomonadota</taxon>
        <taxon>Alphaproteobacteria</taxon>
        <taxon>Sphingomonadales</taxon>
        <taxon>Sphingomonadaceae</taxon>
        <taxon>Sphingomonas</taxon>
    </lineage>
</organism>
<dbReference type="PANTHER" id="PTHR43652:SF2">
    <property type="entry name" value="BASIC AMINO ACID ANTIPORTER YFCC-RELATED"/>
    <property type="match status" value="1"/>
</dbReference>
<proteinExistence type="predicted"/>
<evidence type="ECO:0000313" key="10">
    <source>
        <dbReference type="EMBL" id="NIJ09552.1"/>
    </source>
</evidence>
<keyword evidence="11" id="KW-1185">Reference proteome</keyword>
<evidence type="ECO:0000256" key="7">
    <source>
        <dbReference type="SAM" id="MobiDB-lite"/>
    </source>
</evidence>
<dbReference type="Proteomes" id="UP000727456">
    <property type="component" value="Unassembled WGS sequence"/>
</dbReference>
<evidence type="ECO:0000256" key="4">
    <source>
        <dbReference type="ARBA" id="ARBA00022737"/>
    </source>
</evidence>
<dbReference type="InterPro" id="IPR051679">
    <property type="entry name" value="DASS-Related_Transporters"/>
</dbReference>
<comment type="subcellular location">
    <subcellularLocation>
        <location evidence="1">Membrane</location>
        <topology evidence="1">Multi-pass membrane protein</topology>
    </subcellularLocation>
</comment>
<gene>
    <name evidence="10" type="ORF">FHS31_003185</name>
</gene>
<dbReference type="Pfam" id="PF03600">
    <property type="entry name" value="CitMHS"/>
    <property type="match status" value="1"/>
</dbReference>
<keyword evidence="6 8" id="KW-0472">Membrane</keyword>
<dbReference type="InterPro" id="IPR004680">
    <property type="entry name" value="Cit_transptr-like_dom"/>
</dbReference>
<accession>A0ABX0TYI0</accession>